<feature type="compositionally biased region" description="Polar residues" evidence="1">
    <location>
        <begin position="429"/>
        <end position="442"/>
    </location>
</feature>
<dbReference type="VEuPathDB" id="TriTrypDB:LmxM.32.3020"/>
<dbReference type="RefSeq" id="XP_003878560.1">
    <property type="nucleotide sequence ID" value="XM_003878511.1"/>
</dbReference>
<dbReference type="EMBL" id="FR799585">
    <property type="protein sequence ID" value="CBZ30111.1"/>
    <property type="molecule type" value="Genomic_DNA"/>
</dbReference>
<feature type="region of interest" description="Disordered" evidence="1">
    <location>
        <begin position="750"/>
        <end position="775"/>
    </location>
</feature>
<dbReference type="KEGG" id="lmi:LMXM_32_3020"/>
<dbReference type="OrthoDB" id="266418at2759"/>
<feature type="compositionally biased region" description="Basic residues" evidence="1">
    <location>
        <begin position="658"/>
        <end position="683"/>
    </location>
</feature>
<reference evidence="2 3" key="1">
    <citation type="journal article" date="2011" name="Genome Res.">
        <title>Chromosome and gene copy number variation allow major structural change between species and strains of Leishmania.</title>
        <authorList>
            <person name="Rogers M.B."/>
            <person name="Hilley J.D."/>
            <person name="Dickens N.J."/>
            <person name="Wilkes J."/>
            <person name="Bates P.A."/>
            <person name="Depledge D.P."/>
            <person name="Harris D."/>
            <person name="Her Y."/>
            <person name="Herzyk P."/>
            <person name="Imamura H."/>
            <person name="Otto T.D."/>
            <person name="Sanders M."/>
            <person name="Seeger K."/>
            <person name="Dujardin J.C."/>
            <person name="Berriman M."/>
            <person name="Smith D.F."/>
            <person name="Hertz-Fowler C."/>
            <person name="Mottram J.C."/>
        </authorList>
    </citation>
    <scope>NUCLEOTIDE SEQUENCE [LARGE SCALE GENOMIC DNA]</scope>
    <source>
        <strain evidence="2 3">MHOM/GT/2001/U1103</strain>
    </source>
</reference>
<evidence type="ECO:0000313" key="2">
    <source>
        <dbReference type="EMBL" id="CBZ30111.1"/>
    </source>
</evidence>
<feature type="compositionally biased region" description="Polar residues" evidence="1">
    <location>
        <begin position="102"/>
        <end position="123"/>
    </location>
</feature>
<name>E9B4E3_LEIMU</name>
<feature type="region of interest" description="Disordered" evidence="1">
    <location>
        <begin position="79"/>
        <end position="157"/>
    </location>
</feature>
<dbReference type="OMA" id="APAECHT"/>
<protein>
    <submittedName>
        <fullName evidence="2">Uncharacterized protein</fullName>
    </submittedName>
</protein>
<evidence type="ECO:0000313" key="3">
    <source>
        <dbReference type="Proteomes" id="UP000007259"/>
    </source>
</evidence>
<dbReference type="AlphaFoldDB" id="E9B4E3"/>
<accession>E9B4E3</accession>
<keyword evidence="3" id="KW-1185">Reference proteome</keyword>
<feature type="compositionally biased region" description="Basic and acidic residues" evidence="1">
    <location>
        <begin position="443"/>
        <end position="464"/>
    </location>
</feature>
<proteinExistence type="predicted"/>
<sequence>MTSVASTRYRASGLRGSVVTETNPEVSRLGTPKELTAPVLIERGKTREHKMSAVMKKCGASSAQNASQLLEEEVHNACRPPDTFVDLDGSDSDAQSGEKTDPTSAFMNDGSDSSGSCYASFYTSKGDDTDTTLDDTPLPSYGGYEESNEESEEAEEGEAIIGNGASCINRNSFSSTDTRRNLSVMFDISRNSVSPEQRSNIKGSSMSALPSVMISGAPSSRRKDAALLLTGASDKSRRTRGIAVSMTMPPNTTTTALNPNMSVSFVLSGSGTFSSGTPAPPTDPPVDLNKHESGIADTRHPQSSEQNHSMTFSQMCFSCGSEAHKAEARGPLYDDHGYDGSNRELPTLAWGDGKRHWTVSMMQMETMLPRHTHSNRVSRNKDSVAGDTFGFWSSDDEKSEDAISAQPSISKMDITFPSLLRYSYARSPGTISGETRSASSGTKHGDKQLKMPTDESHEGRRDRSSNFTGHLPRSSLFFHAHTRNGGSPPREAVLSGKALSPNAIVRVLRGSFDNRDVSLDSRFLDIDPHHRGGSTSMEAKGPSRQLPASSRHAVAADGAVDRHVASTARASDSETSSGRRVEGSVRRRLSGSAIRSISRGTSFRHPRESFSVDRSLSSGQVHSLGHVPSKQALVGVWRLLSFREQDGTPLTNVEHVPHKQTSKKKRSKDKKRHKRHGKQHRPHHAAEGGHVGINAERSEDVGDDANKGDGANINAARMCKERDAMRSPARLADVNAADDALAECPTGVTCYRPSSPSGSGRTAEKQGGLQGSVEANGQPLDRQQAALQGPSMGASPTRKGAHPAADNLKIRVLPSRTPPRTVFATPDILTAPQSHNASAEKLADAATNAHVAQHLGAGVVHAVESASVDAAQKPDRFENFEEPPIESPSATVRRVTVHSGNSKLLTNHVRGCNTSSDSDGGARRLRAAPSTQVRLSVLPPKGRLPIRLYDDLAAPNGEASLRSPTRPLEGLPPL</sequence>
<feature type="compositionally biased region" description="Acidic residues" evidence="1">
    <location>
        <begin position="146"/>
        <end position="157"/>
    </location>
</feature>
<feature type="region of interest" description="Disordered" evidence="1">
    <location>
        <begin position="906"/>
        <end position="932"/>
    </location>
</feature>
<dbReference type="GeneID" id="13452164"/>
<dbReference type="PhylomeDB" id="E9B4E3"/>
<feature type="region of interest" description="Disordered" evidence="1">
    <location>
        <begin position="649"/>
        <end position="693"/>
    </location>
</feature>
<gene>
    <name evidence="2" type="ORF">LMXM_32_3020</name>
</gene>
<organism evidence="2 3">
    <name type="scientific">Leishmania mexicana (strain MHOM/GT/2001/U1103)</name>
    <dbReference type="NCBI Taxonomy" id="929439"/>
    <lineage>
        <taxon>Eukaryota</taxon>
        <taxon>Discoba</taxon>
        <taxon>Euglenozoa</taxon>
        <taxon>Kinetoplastea</taxon>
        <taxon>Metakinetoplastina</taxon>
        <taxon>Trypanosomatida</taxon>
        <taxon>Trypanosomatidae</taxon>
        <taxon>Leishmaniinae</taxon>
        <taxon>Leishmania</taxon>
    </lineage>
</organism>
<dbReference type="Proteomes" id="UP000007259">
    <property type="component" value="Chromosome 32"/>
</dbReference>
<feature type="compositionally biased region" description="Low complexity" evidence="1">
    <location>
        <begin position="134"/>
        <end position="145"/>
    </location>
</feature>
<feature type="region of interest" description="Disordered" evidence="1">
    <location>
        <begin position="524"/>
        <end position="587"/>
    </location>
</feature>
<feature type="region of interest" description="Disordered" evidence="1">
    <location>
        <begin position="1"/>
        <end position="32"/>
    </location>
</feature>
<evidence type="ECO:0000256" key="1">
    <source>
        <dbReference type="SAM" id="MobiDB-lite"/>
    </source>
</evidence>
<feature type="region of interest" description="Disordered" evidence="1">
    <location>
        <begin position="427"/>
        <end position="471"/>
    </location>
</feature>